<dbReference type="Proteomes" id="UP000507470">
    <property type="component" value="Unassembled WGS sequence"/>
</dbReference>
<evidence type="ECO:0000313" key="3">
    <source>
        <dbReference type="EMBL" id="CAC5411796.1"/>
    </source>
</evidence>
<organism evidence="3 4">
    <name type="scientific">Mytilus coruscus</name>
    <name type="common">Sea mussel</name>
    <dbReference type="NCBI Taxonomy" id="42192"/>
    <lineage>
        <taxon>Eukaryota</taxon>
        <taxon>Metazoa</taxon>
        <taxon>Spiralia</taxon>
        <taxon>Lophotrochozoa</taxon>
        <taxon>Mollusca</taxon>
        <taxon>Bivalvia</taxon>
        <taxon>Autobranchia</taxon>
        <taxon>Pteriomorphia</taxon>
        <taxon>Mytilida</taxon>
        <taxon>Mytiloidea</taxon>
        <taxon>Mytilidae</taxon>
        <taxon>Mytilinae</taxon>
        <taxon>Mytilus</taxon>
    </lineage>
</organism>
<name>A0A6J8DUP9_MYTCO</name>
<dbReference type="Pfam" id="PF00078">
    <property type="entry name" value="RVT_1"/>
    <property type="match status" value="1"/>
</dbReference>
<evidence type="ECO:0000259" key="2">
    <source>
        <dbReference type="PROSITE" id="PS50878"/>
    </source>
</evidence>
<dbReference type="AlphaFoldDB" id="A0A6J8DUP9"/>
<protein>
    <recommendedName>
        <fullName evidence="2">Reverse transcriptase domain-containing protein</fullName>
    </recommendedName>
</protein>
<dbReference type="EMBL" id="CACVKT020007910">
    <property type="protein sequence ID" value="CAC5411796.1"/>
    <property type="molecule type" value="Genomic_DNA"/>
</dbReference>
<dbReference type="PROSITE" id="PS50878">
    <property type="entry name" value="RT_POL"/>
    <property type="match status" value="1"/>
</dbReference>
<feature type="coiled-coil region" evidence="1">
    <location>
        <begin position="27"/>
        <end position="54"/>
    </location>
</feature>
<dbReference type="OrthoDB" id="447743at2759"/>
<accession>A0A6J8DUP9</accession>
<sequence>MTSFIYNIGMDRFGADEKEMVRREGQKNRRESKIAKMRKDLRQLKKRYNQASEDEKPALSELRDTIRKNLKITRRAERTRKRRKKREKARAQFTSNPFQFTPRLLGKKGSGQLKASKEEVEEYLREMHSDPKREEDLPEIEQLIRPDDPEQAFDESPPKLKEVVDVIKKGRAASAPGPNGVPYKVYKNCQRITRRLWKLIRVIWRRCRLAESWHKAEGCFIPKEEKSETLKQFRTISLLNVEGKIFLAILAKRMTNYMLSNDYIDIAVQKGGVPGISGCIEHTSVLSQIIREAKDSKGELAVVWLDLANAYGTVPHRLVELMLEIYHVPDGIRELIKEYFNHLQLRFTVGDYTTSWQRLEVGIVTGCTRSVILFSAAMNMIVKSVEKKSRGPWMKSGVRQPPEGHSWMI</sequence>
<evidence type="ECO:0000313" key="4">
    <source>
        <dbReference type="Proteomes" id="UP000507470"/>
    </source>
</evidence>
<evidence type="ECO:0000256" key="1">
    <source>
        <dbReference type="SAM" id="Coils"/>
    </source>
</evidence>
<gene>
    <name evidence="3" type="ORF">MCOR_44846</name>
</gene>
<dbReference type="PANTHER" id="PTHR19446">
    <property type="entry name" value="REVERSE TRANSCRIPTASES"/>
    <property type="match status" value="1"/>
</dbReference>
<keyword evidence="4" id="KW-1185">Reference proteome</keyword>
<feature type="domain" description="Reverse transcriptase" evidence="2">
    <location>
        <begin position="202"/>
        <end position="409"/>
    </location>
</feature>
<keyword evidence="1" id="KW-0175">Coiled coil</keyword>
<proteinExistence type="predicted"/>
<dbReference type="InterPro" id="IPR000477">
    <property type="entry name" value="RT_dom"/>
</dbReference>
<reference evidence="3 4" key="1">
    <citation type="submission" date="2020-06" db="EMBL/GenBank/DDBJ databases">
        <authorList>
            <person name="Li R."/>
            <person name="Bekaert M."/>
        </authorList>
    </citation>
    <scope>NUCLEOTIDE SEQUENCE [LARGE SCALE GENOMIC DNA]</scope>
    <source>
        <strain evidence="4">wild</strain>
    </source>
</reference>